<feature type="compositionally biased region" description="Low complexity" evidence="2">
    <location>
        <begin position="659"/>
        <end position="668"/>
    </location>
</feature>
<feature type="compositionally biased region" description="Low complexity" evidence="2">
    <location>
        <begin position="55"/>
        <end position="73"/>
    </location>
</feature>
<dbReference type="Pfam" id="PF07707">
    <property type="entry name" value="BACK"/>
    <property type="match status" value="1"/>
</dbReference>
<organism evidence="4 5">
    <name type="scientific">Raphidocelis subcapitata</name>
    <dbReference type="NCBI Taxonomy" id="307507"/>
    <lineage>
        <taxon>Eukaryota</taxon>
        <taxon>Viridiplantae</taxon>
        <taxon>Chlorophyta</taxon>
        <taxon>core chlorophytes</taxon>
        <taxon>Chlorophyceae</taxon>
        <taxon>CS clade</taxon>
        <taxon>Sphaeropleales</taxon>
        <taxon>Selenastraceae</taxon>
        <taxon>Raphidocelis</taxon>
    </lineage>
</organism>
<feature type="domain" description="BTB" evidence="3">
    <location>
        <begin position="287"/>
        <end position="361"/>
    </location>
</feature>
<dbReference type="EMBL" id="BDRX01000050">
    <property type="protein sequence ID" value="GBF94317.1"/>
    <property type="molecule type" value="Genomic_DNA"/>
</dbReference>
<dbReference type="Gene3D" id="1.25.40.420">
    <property type="match status" value="1"/>
</dbReference>
<evidence type="ECO:0000259" key="3">
    <source>
        <dbReference type="PROSITE" id="PS50097"/>
    </source>
</evidence>
<reference evidence="4 5" key="1">
    <citation type="journal article" date="2018" name="Sci. Rep.">
        <title>Raphidocelis subcapitata (=Pseudokirchneriella subcapitata) provides an insight into genome evolution and environmental adaptations in the Sphaeropleales.</title>
        <authorList>
            <person name="Suzuki S."/>
            <person name="Yamaguchi H."/>
            <person name="Nakajima N."/>
            <person name="Kawachi M."/>
        </authorList>
    </citation>
    <scope>NUCLEOTIDE SEQUENCE [LARGE SCALE GENOMIC DNA]</scope>
    <source>
        <strain evidence="4 5">NIES-35</strain>
    </source>
</reference>
<dbReference type="InParanoid" id="A0A2V0PAW8"/>
<feature type="region of interest" description="Disordered" evidence="2">
    <location>
        <begin position="627"/>
        <end position="692"/>
    </location>
</feature>
<gene>
    <name evidence="4" type="ORF">Rsub_06939</name>
</gene>
<feature type="compositionally biased region" description="Basic residues" evidence="2">
    <location>
        <begin position="25"/>
        <end position="36"/>
    </location>
</feature>
<feature type="compositionally biased region" description="Low complexity" evidence="2">
    <location>
        <begin position="182"/>
        <end position="196"/>
    </location>
</feature>
<protein>
    <recommendedName>
        <fullName evidence="3">BTB domain-containing protein</fullName>
    </recommendedName>
</protein>
<feature type="compositionally biased region" description="Gly residues" evidence="2">
    <location>
        <begin position="637"/>
        <end position="658"/>
    </location>
</feature>
<dbReference type="AlphaFoldDB" id="A0A2V0PAW8"/>
<feature type="compositionally biased region" description="Acidic residues" evidence="2">
    <location>
        <begin position="139"/>
        <end position="154"/>
    </location>
</feature>
<dbReference type="InterPro" id="IPR011705">
    <property type="entry name" value="BACK"/>
</dbReference>
<comment type="pathway">
    <text evidence="1">Protein modification; protein ubiquitination.</text>
</comment>
<dbReference type="InterPro" id="IPR000210">
    <property type="entry name" value="BTB/POZ_dom"/>
</dbReference>
<dbReference type="InterPro" id="IPR045890">
    <property type="entry name" value="POB1-like"/>
</dbReference>
<evidence type="ECO:0000313" key="4">
    <source>
        <dbReference type="EMBL" id="GBF94317.1"/>
    </source>
</evidence>
<feature type="compositionally biased region" description="Low complexity" evidence="2">
    <location>
        <begin position="111"/>
        <end position="138"/>
    </location>
</feature>
<dbReference type="Gene3D" id="3.30.710.10">
    <property type="entry name" value="Potassium Channel Kv1.1, Chain A"/>
    <property type="match status" value="1"/>
</dbReference>
<dbReference type="SUPFAM" id="SSF54695">
    <property type="entry name" value="POZ domain"/>
    <property type="match status" value="1"/>
</dbReference>
<dbReference type="PROSITE" id="PS50097">
    <property type="entry name" value="BTB"/>
    <property type="match status" value="1"/>
</dbReference>
<comment type="caution">
    <text evidence="4">The sequence shown here is derived from an EMBL/GenBank/DDBJ whole genome shotgun (WGS) entry which is preliminary data.</text>
</comment>
<sequence>MDAGADFGWLWKNEELSDFTLIIRPGRRPRRPRARRGPAGGAAAAAASASESDGGDPWAADEGAGAGEAAQQQKARRTRGRQAQEEAAPERGHPGPPRTLADAARRHAARPQMEQPLPLPLPLQHQQQPQRPYQQQQQQEEENQEAQQQQEEEEGAGRADAGPLGAARVTGRRTLRARRGGARPAVNAPGPAARAAGDGKQRAVAAAASAGRTTRSGALVPLWQPEGGEQQQEEQEEGWQAQGGEAGPQPKQPPPARPRRGQRAAAVAGAAGAGPGPSSLALAAAEADAAAAAAAAAAGVRRIPVHAAVLSGMSPYFRALVRNWSGGLVDRTITLEVGEDEGFAAELMLEFMYTGRLPQDAPPTELLKMIRVADQFQVQRFLTAANASFDGLALERLDLGVALGVFGLPQVMLESEALAKVVRKVEAKVQAVFGDLEAVWASEASREELLRLPYPALLSLLASEETAVRSENTVLVALAGWLELGAGRRATAEQRRALAALVRLPFLSSSFVGDALHLLPWMMEILDPHSLLTSFQLAVASEAMRARLVSEYAGYPAYPSGMRYFRAPRPASSVGKLVFDWSIELAQVKRMVADAQLWNRVVEAHSPQHYFGGFYWQLLFNVERTNAPDTPPPAARGGAGAPGGVPGGAPGGAGGGAGAADAGAGAADEPGDGAAAGGAAPGGGGGGAGGAAGNPGSGAVIEFVGVRCSAVLGSRDVWPRVVRFKSTISSLQTGFWDMEYHYSKALEGIIQDGVGLGYPGYFALPSGQLDSDGAWSRFVRGGRVHLRCEVLECE</sequence>
<feature type="compositionally biased region" description="Gly residues" evidence="2">
    <location>
        <begin position="674"/>
        <end position="692"/>
    </location>
</feature>
<keyword evidence="5" id="KW-1185">Reference proteome</keyword>
<dbReference type="InterPro" id="IPR011333">
    <property type="entry name" value="SKP1/BTB/POZ_sf"/>
</dbReference>
<dbReference type="STRING" id="307507.A0A2V0PAW8"/>
<accession>A0A2V0PAW8</accession>
<evidence type="ECO:0000256" key="1">
    <source>
        <dbReference type="ARBA" id="ARBA00004906"/>
    </source>
</evidence>
<proteinExistence type="predicted"/>
<dbReference type="Pfam" id="PF00651">
    <property type="entry name" value="BTB"/>
    <property type="match status" value="1"/>
</dbReference>
<dbReference type="OrthoDB" id="538345at2759"/>
<feature type="compositionally biased region" description="Basic and acidic residues" evidence="2">
    <location>
        <begin position="82"/>
        <end position="93"/>
    </location>
</feature>
<feature type="region of interest" description="Disordered" evidence="2">
    <location>
        <begin position="22"/>
        <end position="279"/>
    </location>
</feature>
<dbReference type="CDD" id="cd18186">
    <property type="entry name" value="BTB_POZ_ZBTB_KLHL-like"/>
    <property type="match status" value="1"/>
</dbReference>
<dbReference type="PANTHER" id="PTHR46336:SF3">
    <property type="entry name" value="BTB_POZ DOMAIN-CONTAINING PROTEIN POB1"/>
    <property type="match status" value="1"/>
</dbReference>
<feature type="compositionally biased region" description="Low complexity" evidence="2">
    <location>
        <begin position="238"/>
        <end position="249"/>
    </location>
</feature>
<evidence type="ECO:0000313" key="5">
    <source>
        <dbReference type="Proteomes" id="UP000247498"/>
    </source>
</evidence>
<feature type="compositionally biased region" description="Basic residues" evidence="2">
    <location>
        <begin position="170"/>
        <end position="181"/>
    </location>
</feature>
<name>A0A2V0PAW8_9CHLO</name>
<feature type="compositionally biased region" description="Low complexity" evidence="2">
    <location>
        <begin position="263"/>
        <end position="279"/>
    </location>
</feature>
<evidence type="ECO:0000256" key="2">
    <source>
        <dbReference type="SAM" id="MobiDB-lite"/>
    </source>
</evidence>
<dbReference type="PANTHER" id="PTHR46336">
    <property type="entry name" value="OS02G0260700 PROTEIN"/>
    <property type="match status" value="1"/>
</dbReference>
<dbReference type="Proteomes" id="UP000247498">
    <property type="component" value="Unassembled WGS sequence"/>
</dbReference>
<feature type="compositionally biased region" description="Low complexity" evidence="2">
    <location>
        <begin position="205"/>
        <end position="230"/>
    </location>
</feature>